<evidence type="ECO:0000256" key="3">
    <source>
        <dbReference type="ARBA" id="ARBA00022750"/>
    </source>
</evidence>
<evidence type="ECO:0000256" key="4">
    <source>
        <dbReference type="ARBA" id="ARBA00022801"/>
    </source>
</evidence>
<evidence type="ECO:0000259" key="5">
    <source>
        <dbReference type="PROSITE" id="PS51767"/>
    </source>
</evidence>
<dbReference type="PANTHER" id="PTHR47966">
    <property type="entry name" value="BETA-SITE APP-CLEAVING ENZYME, ISOFORM A-RELATED"/>
    <property type="match status" value="1"/>
</dbReference>
<dbReference type="PROSITE" id="PS51767">
    <property type="entry name" value="PEPTIDASE_A1"/>
    <property type="match status" value="1"/>
</dbReference>
<accession>A0A7J6MD57</accession>
<comment type="caution">
    <text evidence="6">The sequence shown here is derived from an EMBL/GenBank/DDBJ whole genome shotgun (WGS) entry which is preliminary data.</text>
</comment>
<evidence type="ECO:0000256" key="1">
    <source>
        <dbReference type="ARBA" id="ARBA00007447"/>
    </source>
</evidence>
<dbReference type="OrthoDB" id="2747330at2759"/>
<name>A0A7J6MD57_PERCH</name>
<dbReference type="InterPro" id="IPR033121">
    <property type="entry name" value="PEPTIDASE_A1"/>
</dbReference>
<dbReference type="InterPro" id="IPR021109">
    <property type="entry name" value="Peptidase_aspartic_dom_sf"/>
</dbReference>
<keyword evidence="7" id="KW-1185">Reference proteome</keyword>
<dbReference type="GO" id="GO:0006508">
    <property type="term" value="P:proteolysis"/>
    <property type="evidence" value="ECO:0007669"/>
    <property type="project" value="UniProtKB-KW"/>
</dbReference>
<dbReference type="Pfam" id="PF00026">
    <property type="entry name" value="Asp"/>
    <property type="match status" value="1"/>
</dbReference>
<keyword evidence="2" id="KW-0645">Protease</keyword>
<dbReference type="InterPro" id="IPR034164">
    <property type="entry name" value="Pepsin-like_dom"/>
</dbReference>
<evidence type="ECO:0000313" key="6">
    <source>
        <dbReference type="EMBL" id="KAF4669316.1"/>
    </source>
</evidence>
<keyword evidence="3" id="KW-0064">Aspartyl protease</keyword>
<keyword evidence="4" id="KW-0378">Hydrolase</keyword>
<proteinExistence type="inferred from homology"/>
<dbReference type="PANTHER" id="PTHR47966:SF51">
    <property type="entry name" value="BETA-SITE APP-CLEAVING ENZYME, ISOFORM A-RELATED"/>
    <property type="match status" value="1"/>
</dbReference>
<dbReference type="InterPro" id="IPR001461">
    <property type="entry name" value="Aspartic_peptidase_A1"/>
</dbReference>
<feature type="domain" description="Peptidase A1" evidence="5">
    <location>
        <begin position="44"/>
        <end position="380"/>
    </location>
</feature>
<dbReference type="Gene3D" id="2.40.70.10">
    <property type="entry name" value="Acid Proteases"/>
    <property type="match status" value="1"/>
</dbReference>
<dbReference type="PROSITE" id="PS00141">
    <property type="entry name" value="ASP_PROTEASE"/>
    <property type="match status" value="1"/>
</dbReference>
<gene>
    <name evidence="6" type="ORF">FOL47_002620</name>
</gene>
<dbReference type="AlphaFoldDB" id="A0A7J6MD57"/>
<dbReference type="EMBL" id="JAAPAO010000173">
    <property type="protein sequence ID" value="KAF4669316.1"/>
    <property type="molecule type" value="Genomic_DNA"/>
</dbReference>
<organism evidence="6 7">
    <name type="scientific">Perkinsus chesapeaki</name>
    <name type="common">Clam parasite</name>
    <name type="synonym">Perkinsus andrewsi</name>
    <dbReference type="NCBI Taxonomy" id="330153"/>
    <lineage>
        <taxon>Eukaryota</taxon>
        <taxon>Sar</taxon>
        <taxon>Alveolata</taxon>
        <taxon>Perkinsozoa</taxon>
        <taxon>Perkinsea</taxon>
        <taxon>Perkinsida</taxon>
        <taxon>Perkinsidae</taxon>
        <taxon>Perkinsus</taxon>
    </lineage>
</organism>
<protein>
    <recommendedName>
        <fullName evidence="5">Peptidase A1 domain-containing protein</fullName>
    </recommendedName>
</protein>
<dbReference type="InterPro" id="IPR001969">
    <property type="entry name" value="Aspartic_peptidase_AS"/>
</dbReference>
<evidence type="ECO:0000313" key="7">
    <source>
        <dbReference type="Proteomes" id="UP000591131"/>
    </source>
</evidence>
<sequence>MTNFCKTPVAAVLWYTMVFLLAERVICKQLKLAISRLNTADDKVGLLTTLLADGQQQTAVVDTGGPKSFFVWKSWYEHLLGPGSCKQLLWGCYDRKLPFPKPANLEYIDFNDDSSVGIFPYSANVRFGNFAKANTKIGLVSASDPSPLQRPPHASFGLGPPREGPTRFPTFMQQLMSDPARPISGNIFALYLNQSKSAVPAGYTGYLLLGKGDPTVYQKPLKYIPLIPSTLWRVRLGFFQIGRARKTDVLGEEVVIDTGTNAMLVPQAHLESLLSSIRQHASATAGTTVSVDWYRPWGVYVFECRFLKYFPNINFGLGNAGSEVTVEIAHNAYFLGESLVRGRCVLGISAHRGSGWYLPDTSLVGNYFEFQPDNERIGYAKLKAR</sequence>
<reference evidence="6 7" key="1">
    <citation type="submission" date="2020-04" db="EMBL/GenBank/DDBJ databases">
        <title>Perkinsus chesapeaki whole genome sequence.</title>
        <authorList>
            <person name="Bogema D.R."/>
        </authorList>
    </citation>
    <scope>NUCLEOTIDE SEQUENCE [LARGE SCALE GENOMIC DNA]</scope>
    <source>
        <strain evidence="6">ATCC PRA-425</strain>
    </source>
</reference>
<comment type="similarity">
    <text evidence="1">Belongs to the peptidase A1 family.</text>
</comment>
<dbReference type="SUPFAM" id="SSF50630">
    <property type="entry name" value="Acid proteases"/>
    <property type="match status" value="1"/>
</dbReference>
<evidence type="ECO:0000256" key="2">
    <source>
        <dbReference type="ARBA" id="ARBA00022670"/>
    </source>
</evidence>
<dbReference type="GO" id="GO:0004190">
    <property type="term" value="F:aspartic-type endopeptidase activity"/>
    <property type="evidence" value="ECO:0007669"/>
    <property type="project" value="UniProtKB-KW"/>
</dbReference>
<dbReference type="CDD" id="cd05471">
    <property type="entry name" value="pepsin_like"/>
    <property type="match status" value="1"/>
</dbReference>
<dbReference type="Proteomes" id="UP000591131">
    <property type="component" value="Unassembled WGS sequence"/>
</dbReference>